<evidence type="ECO:0000313" key="4">
    <source>
        <dbReference type="Proteomes" id="UP000184440"/>
    </source>
</evidence>
<keyword evidence="4" id="KW-1185">Reference proteome</keyword>
<sequence length="126" mass="13994">MRDVEMTLAIARLLKAFLEDPLRPRHGYDLMRSTGFASGKIYPLLAKLQTAGWLTRERESVDPAAVGRPARRLYRLSDEGTQAAWHALDELSRDLAPPQPATGRLRPSADRQWPVGGPPQPLADPT</sequence>
<feature type="compositionally biased region" description="Pro residues" evidence="1">
    <location>
        <begin position="116"/>
        <end position="126"/>
    </location>
</feature>
<accession>A0A1M7REE0</accession>
<organism evidence="3 4">
    <name type="scientific">Cryptosporangium aurantiacum</name>
    <dbReference type="NCBI Taxonomy" id="134849"/>
    <lineage>
        <taxon>Bacteria</taxon>
        <taxon>Bacillati</taxon>
        <taxon>Actinomycetota</taxon>
        <taxon>Actinomycetes</taxon>
        <taxon>Cryptosporangiales</taxon>
        <taxon>Cryptosporangiaceae</taxon>
        <taxon>Cryptosporangium</taxon>
    </lineage>
</organism>
<dbReference type="RefSeq" id="WP_218617838.1">
    <property type="nucleotide sequence ID" value="NZ_FRCS01000010.1"/>
</dbReference>
<evidence type="ECO:0000313" key="3">
    <source>
        <dbReference type="EMBL" id="SHN44645.1"/>
    </source>
</evidence>
<dbReference type="Pfam" id="PF03551">
    <property type="entry name" value="PadR"/>
    <property type="match status" value="1"/>
</dbReference>
<evidence type="ECO:0000256" key="1">
    <source>
        <dbReference type="SAM" id="MobiDB-lite"/>
    </source>
</evidence>
<dbReference type="InterPro" id="IPR036390">
    <property type="entry name" value="WH_DNA-bd_sf"/>
</dbReference>
<dbReference type="Gene3D" id="1.10.10.10">
    <property type="entry name" value="Winged helix-like DNA-binding domain superfamily/Winged helix DNA-binding domain"/>
    <property type="match status" value="1"/>
</dbReference>
<feature type="domain" description="Transcription regulator PadR N-terminal" evidence="2">
    <location>
        <begin position="23"/>
        <end position="83"/>
    </location>
</feature>
<reference evidence="3 4" key="1">
    <citation type="submission" date="2016-11" db="EMBL/GenBank/DDBJ databases">
        <authorList>
            <person name="Jaros S."/>
            <person name="Januszkiewicz K."/>
            <person name="Wedrychowicz H."/>
        </authorList>
    </citation>
    <scope>NUCLEOTIDE SEQUENCE [LARGE SCALE GENOMIC DNA]</scope>
    <source>
        <strain evidence="3 4">DSM 46144</strain>
    </source>
</reference>
<evidence type="ECO:0000259" key="2">
    <source>
        <dbReference type="Pfam" id="PF03551"/>
    </source>
</evidence>
<dbReference type="InterPro" id="IPR036388">
    <property type="entry name" value="WH-like_DNA-bd_sf"/>
</dbReference>
<protein>
    <submittedName>
        <fullName evidence="3">Transcriptional regulator PadR-like family protein</fullName>
    </submittedName>
</protein>
<dbReference type="SUPFAM" id="SSF46785">
    <property type="entry name" value="Winged helix' DNA-binding domain"/>
    <property type="match status" value="1"/>
</dbReference>
<name>A0A1M7REE0_9ACTN</name>
<gene>
    <name evidence="3" type="ORF">SAMN05443668_110301</name>
</gene>
<dbReference type="AlphaFoldDB" id="A0A1M7REE0"/>
<feature type="region of interest" description="Disordered" evidence="1">
    <location>
        <begin position="92"/>
        <end position="126"/>
    </location>
</feature>
<dbReference type="InterPro" id="IPR005149">
    <property type="entry name" value="Tscrpt_reg_PadR_N"/>
</dbReference>
<proteinExistence type="predicted"/>
<dbReference type="EMBL" id="FRCS01000010">
    <property type="protein sequence ID" value="SHN44645.1"/>
    <property type="molecule type" value="Genomic_DNA"/>
</dbReference>
<dbReference type="Proteomes" id="UP000184440">
    <property type="component" value="Unassembled WGS sequence"/>
</dbReference>